<proteinExistence type="predicted"/>
<evidence type="ECO:0000259" key="5">
    <source>
        <dbReference type="Pfam" id="PF05018"/>
    </source>
</evidence>
<evidence type="ECO:0000256" key="2">
    <source>
        <dbReference type="ARBA" id="ARBA00022737"/>
    </source>
</evidence>
<keyword evidence="1 3" id="KW-0853">WD repeat</keyword>
<keyword evidence="2" id="KW-0677">Repeat</keyword>
<dbReference type="InterPro" id="IPR001680">
    <property type="entry name" value="WD40_rpt"/>
</dbReference>
<sequence>MNTPGKTQSSNCWQQPFVNVFHHCSVRSWKKATKTGDVKSILDKSLKSHVYRISGTPSGSNYIQLPKTVTQSLGYTGRNLYLLFRPQPGKYFTFHVDVISTDGLSTRISISNLYRDVTSGAAWIQFPFVCKSSMNSIHEASVTTYKHDLPGPAPPASLWTVLQLDMQAAMSNYMHRHFSHVKCMRLCASMLVKNIITSDKVFSPDSVKNEVGDLAIYPLPRVMRFPLEKGESWQDCYAYIRIPYGVNVPQSLSINTLKSSIKRSPTTKAKARMLNRVMSGPPHVVNKPVEAAFTKTLQIHQEADCSEGQLCGDLTSTTSAPLKCSTARHRGNCSVMSDRRGDVHIYASRGDRITTHRTKSQEEVIVGETLPARLSFTGVVEHDPLLKLHRVVGFSTDQACITADGKHIVYPAHAIIVAVSVETGQQRFFTGHTNRVSGLALRSSPSPLLASGEVGKRALVRLWEFESGRCVAVAKAHHQGPLLLEFSACGRMLCGVGRDARGQHLLVMWSVVNAERGVVDTLARGHTDVDIAAMSMDPVDSTRFVTGGKGNLQLWRVRDGTLRSCSVNMRDYAGVVVTDVCYRSAPDGGDTLVCASSNLGFVFDVNPNTASVARAMPLLPDVGELPDDKSGVTRKGGVLINGIAASHGRCATASEDGALRVWSRDFASVLLEAEHASPARAVRWSDDGAAVVVTTRDGSIAAVDVNTETYTTLMRSHTDEVSSMDVDASGEYLATVADDGTVRVWALATSRQLYDFSVDGEVPCNVSFHPSKAEFACGFLSGRVTVFSVSDARAVSELKQLRGQVIGLAFCPSTEGSVCYCDQFGSLVLYHSSGGTYRLVRSLPNMVCRNTDLSPSVLAVCQSGQYVACIGPSEYLVTIMDTAMLNEILRLDVNATMLSDTPYPTLDTAVRVSFIGSQESKEVLVATSCGRLLKFDSTSGKLTAQRQDIHAGPCSALTASTSGRLIITAGDNIIKVWPSSLRMDVAPQLFTGHSSPVTALHCTADGGKLLSTGDTIFVWDMHTTSRSPNCVGVPPTDLLSDQRQRLVAREEDEAACDVPDYSSVLADMSSVSAIKLDSTATEVPVKPEDPVCLSPIAEEVTRRHSLRVNSCAENAARDLMGDDCSGGATSSPPPALDHTHKPNAKRHFFTYGSNSPLAQRRYTALENEAGLKLDNVIGYNGNGRNNMVWNPTSGLFAYTSGCIVVVENLHDGQQRHLLHHEEEISTLALQHDSSLLASASGSDHPAACCQIYVWDTQTFSCKVTLSQHKHNVVCMDFSRDARFFIAAGDYREPRIVIWSTYDWTVTVTTIASFPIHQLCWDMYHNAEFVTVGEEGKVCFWMLEENESTPQHGQLCLHEPEIPEELLYDQAGLAVNFTAACYTGKNTLFLGTSNGKLSLWDTSSNTCTAHWTASSSEIGVIAGRGNNFVIGNQEGVKLWNVASLVGPQELGSAVPGQMTSGASLQGEMELDGYVTSVAFEENLNMGIVGTASGTLWYMNFSEHTSLQLVSGHGSMVTNMACLGTDHLVTSCDDGSLRVWLLASRELVMQFKTTFQSCDCLAASPVDLDTVLMRPVGDKIKTGFPLVVAGYTDGSIRLFDLNKTKMLRKTIPHKAAITAITFSDDGQVIVSGTCTGHLAVSSAVTGHVIRTISDHHGASITDIRCSPAQKNSVEFGEYPSLWLAASNDQRVSVWAADWSLSECELLDWLTFPSLPETENKDLGRIPSLACFNPVDPSVIFYVGYGLQKAIQMYCLRRQQVLKSIPLLEWACCLDLSPDGSFMVVGTIGRLVKLVDLAEESFQDFPAHSHSVQCVRFTQDGASVATAAGGELYVWSVHVT</sequence>
<evidence type="ECO:0000256" key="1">
    <source>
        <dbReference type="ARBA" id="ARBA00022574"/>
    </source>
</evidence>
<name>A0ABM1DNK0_PRICU</name>
<evidence type="ECO:0000256" key="4">
    <source>
        <dbReference type="SAM" id="MobiDB-lite"/>
    </source>
</evidence>
<dbReference type="PANTHER" id="PTHR13720:SF24">
    <property type="entry name" value="WD REPEAT-CONTAINING PROTEIN 90"/>
    <property type="match status" value="1"/>
</dbReference>
<feature type="region of interest" description="Disordered" evidence="4">
    <location>
        <begin position="1123"/>
        <end position="1142"/>
    </location>
</feature>
<evidence type="ECO:0000256" key="3">
    <source>
        <dbReference type="PROSITE-ProRule" id="PRU00221"/>
    </source>
</evidence>
<dbReference type="SUPFAM" id="SSF50978">
    <property type="entry name" value="WD40 repeat-like"/>
    <property type="match status" value="4"/>
</dbReference>
<feature type="repeat" description="WD" evidence="3">
    <location>
        <begin position="1508"/>
        <end position="1548"/>
    </location>
</feature>
<gene>
    <name evidence="9" type="primary">LOC106804727</name>
</gene>
<dbReference type="GeneID" id="106804727"/>
<feature type="domain" description="WDR90/POC16 second beta-propeller" evidence="7">
    <location>
        <begin position="727"/>
        <end position="1020"/>
    </location>
</feature>
<dbReference type="Pfam" id="PF23393">
    <property type="entry name" value="Beta-prop_WDR90_POC16_2nd"/>
    <property type="match status" value="1"/>
</dbReference>
<dbReference type="Gene3D" id="2.130.10.10">
    <property type="entry name" value="YVTN repeat-like/Quinoprotein amine dehydrogenase"/>
    <property type="match status" value="8"/>
</dbReference>
<dbReference type="PROSITE" id="PS50082">
    <property type="entry name" value="WD_REPEATS_2"/>
    <property type="match status" value="2"/>
</dbReference>
<evidence type="ECO:0000259" key="7">
    <source>
        <dbReference type="Pfam" id="PF23393"/>
    </source>
</evidence>
<feature type="domain" description="CFA20" evidence="5">
    <location>
        <begin position="138"/>
        <end position="210"/>
    </location>
</feature>
<evidence type="ECO:0000259" key="6">
    <source>
        <dbReference type="Pfam" id="PF23342"/>
    </source>
</evidence>
<evidence type="ECO:0000313" key="8">
    <source>
        <dbReference type="Proteomes" id="UP000695022"/>
    </source>
</evidence>
<dbReference type="PROSITE" id="PS50294">
    <property type="entry name" value="WD_REPEATS_REGION"/>
    <property type="match status" value="1"/>
</dbReference>
<accession>A0ABM1DNK0</accession>
<feature type="domain" description="WDR90 4th beta-propeller" evidence="6">
    <location>
        <begin position="1523"/>
        <end position="1835"/>
    </location>
</feature>
<feature type="domain" description="CFA20" evidence="5">
    <location>
        <begin position="10"/>
        <end position="137"/>
    </location>
</feature>
<dbReference type="Proteomes" id="UP000695022">
    <property type="component" value="Unplaced"/>
</dbReference>
<dbReference type="RefSeq" id="XP_014661521.1">
    <property type="nucleotide sequence ID" value="XM_014806035.1"/>
</dbReference>
<organism evidence="8 9">
    <name type="scientific">Priapulus caudatus</name>
    <name type="common">Priapulid worm</name>
    <dbReference type="NCBI Taxonomy" id="37621"/>
    <lineage>
        <taxon>Eukaryota</taxon>
        <taxon>Metazoa</taxon>
        <taxon>Ecdysozoa</taxon>
        <taxon>Scalidophora</taxon>
        <taxon>Priapulida</taxon>
        <taxon>Priapulimorpha</taxon>
        <taxon>Priapulimorphida</taxon>
        <taxon>Priapulidae</taxon>
        <taxon>Priapulus</taxon>
    </lineage>
</organism>
<evidence type="ECO:0000313" key="9">
    <source>
        <dbReference type="RefSeq" id="XP_014661521.1"/>
    </source>
</evidence>
<dbReference type="InterPro" id="IPR055440">
    <property type="entry name" value="Beta-prop_WDR90_4th"/>
</dbReference>
<dbReference type="InterPro" id="IPR055441">
    <property type="entry name" value="Beta-prop_WDR90_POC16_2nd"/>
</dbReference>
<dbReference type="InterPro" id="IPR015943">
    <property type="entry name" value="WD40/YVTN_repeat-like_dom_sf"/>
</dbReference>
<dbReference type="InterPro" id="IPR007714">
    <property type="entry name" value="CFA20_dom"/>
</dbReference>
<reference evidence="9" key="1">
    <citation type="submission" date="2025-08" db="UniProtKB">
        <authorList>
            <consortium name="RefSeq"/>
        </authorList>
    </citation>
    <scope>IDENTIFICATION</scope>
</reference>
<dbReference type="Pfam" id="PF05018">
    <property type="entry name" value="CFA20_dom"/>
    <property type="match status" value="2"/>
</dbReference>
<dbReference type="SMART" id="SM00320">
    <property type="entry name" value="WD40"/>
    <property type="match status" value="19"/>
</dbReference>
<dbReference type="Pfam" id="PF23342">
    <property type="entry name" value="WDR90_beta-prop_4th"/>
    <property type="match status" value="1"/>
</dbReference>
<keyword evidence="8" id="KW-1185">Reference proteome</keyword>
<dbReference type="InterPro" id="IPR050630">
    <property type="entry name" value="WD_repeat_EMAP"/>
</dbReference>
<dbReference type="Pfam" id="PF00400">
    <property type="entry name" value="WD40"/>
    <property type="match status" value="1"/>
</dbReference>
<feature type="repeat" description="WD" evidence="3">
    <location>
        <begin position="714"/>
        <end position="755"/>
    </location>
</feature>
<dbReference type="InterPro" id="IPR036322">
    <property type="entry name" value="WD40_repeat_dom_sf"/>
</dbReference>
<protein>
    <submittedName>
        <fullName evidence="9">WD repeat-containing protein 90-like isoform X1</fullName>
    </submittedName>
</protein>
<dbReference type="PANTHER" id="PTHR13720">
    <property type="entry name" value="WD-40 REPEAT PROTEIN"/>
    <property type="match status" value="1"/>
</dbReference>